<dbReference type="OMA" id="TSCYELA"/>
<sequence>MLSREKKNHALKALTLERMGKPEEALAVCLDAKGLLFSQNDIPIDDLTLSTLQIVFQRLDRLDLATSCYELACVKYPNNLEIVMGLFNCYVREYSFVKQQQTAIKMYKIVGEERFLLWAVCSIQLQVFCSSGGEKLLSLAEALLKKHIASHSLHEPEALVIYISVLEQQAKYRDALEVLSGDLGSLIGIEADKLRIQGRLLARACDYAAAADIFQKVLQSCPDDWDTFLHYLGCLLEEDMNWPSPKSTDQICSSNYVDSQSCKGAQLMEQVFEERISSAMSFVEKLQREVHTDSVRCPYLAPIEIERQCRLKGTTDSGKLLAALLDYFYRFGHLSSFTSDVEMFLHSLTDNEKADILEKFEKSSECPLASPLKTLGRDITLLKVRELFGVNLTLPVIELENAAIRMVDVYCENLPLSRDLDPQENMYGEELLSMASSALVLLFWRTRDLGYLLEAILVVEFGLTIRK</sequence>
<dbReference type="FunFam" id="1.25.40.1040:FF:000007">
    <property type="entry name" value="N-alpha-acetyltransferase 25, NatB auxiliary subunit"/>
    <property type="match status" value="1"/>
</dbReference>
<gene>
    <name evidence="2" type="ORF">A4U43_C07F7040</name>
</gene>
<dbReference type="GO" id="GO:0031416">
    <property type="term" value="C:NatB complex"/>
    <property type="evidence" value="ECO:0007669"/>
    <property type="project" value="TreeGrafter"/>
</dbReference>
<dbReference type="PANTHER" id="PTHR22767">
    <property type="entry name" value="N-TERMINAL ACETYLTRANSFERASE-RELATED"/>
    <property type="match status" value="1"/>
</dbReference>
<name>A0A5P1ED32_ASPOF</name>
<dbReference type="InterPro" id="IPR019183">
    <property type="entry name" value="NAA25_NatB_aux_su"/>
</dbReference>
<keyword evidence="3" id="KW-1185">Reference proteome</keyword>
<dbReference type="InterPro" id="IPR011990">
    <property type="entry name" value="TPR-like_helical_dom_sf"/>
</dbReference>
<reference evidence="3" key="1">
    <citation type="journal article" date="2017" name="Nat. Commun.">
        <title>The asparagus genome sheds light on the origin and evolution of a young Y chromosome.</title>
        <authorList>
            <person name="Harkess A."/>
            <person name="Zhou J."/>
            <person name="Xu C."/>
            <person name="Bowers J.E."/>
            <person name="Van der Hulst R."/>
            <person name="Ayyampalayam S."/>
            <person name="Mercati F."/>
            <person name="Riccardi P."/>
            <person name="McKain M.R."/>
            <person name="Kakrana A."/>
            <person name="Tang H."/>
            <person name="Ray J."/>
            <person name="Groenendijk J."/>
            <person name="Arikit S."/>
            <person name="Mathioni S.M."/>
            <person name="Nakano M."/>
            <person name="Shan H."/>
            <person name="Telgmann-Rauber A."/>
            <person name="Kanno A."/>
            <person name="Yue Z."/>
            <person name="Chen H."/>
            <person name="Li W."/>
            <person name="Chen Y."/>
            <person name="Xu X."/>
            <person name="Zhang Y."/>
            <person name="Luo S."/>
            <person name="Chen H."/>
            <person name="Gao J."/>
            <person name="Mao Z."/>
            <person name="Pires J.C."/>
            <person name="Luo M."/>
            <person name="Kudrna D."/>
            <person name="Wing R.A."/>
            <person name="Meyers B.C."/>
            <person name="Yi K."/>
            <person name="Kong H."/>
            <person name="Lavrijsen P."/>
            <person name="Sunseri F."/>
            <person name="Falavigna A."/>
            <person name="Ye Y."/>
            <person name="Leebens-Mack J.H."/>
            <person name="Chen G."/>
        </authorList>
    </citation>
    <scope>NUCLEOTIDE SEQUENCE [LARGE SCALE GENOMIC DNA]</scope>
    <source>
        <strain evidence="3">cv. DH0086</strain>
    </source>
</reference>
<proteinExistence type="inferred from homology"/>
<evidence type="ECO:0000313" key="2">
    <source>
        <dbReference type="EMBL" id="ONK62699.1"/>
    </source>
</evidence>
<dbReference type="Proteomes" id="UP000243459">
    <property type="component" value="Chromosome 7"/>
</dbReference>
<organism evidence="2 3">
    <name type="scientific">Asparagus officinalis</name>
    <name type="common">Garden asparagus</name>
    <dbReference type="NCBI Taxonomy" id="4686"/>
    <lineage>
        <taxon>Eukaryota</taxon>
        <taxon>Viridiplantae</taxon>
        <taxon>Streptophyta</taxon>
        <taxon>Embryophyta</taxon>
        <taxon>Tracheophyta</taxon>
        <taxon>Spermatophyta</taxon>
        <taxon>Magnoliopsida</taxon>
        <taxon>Liliopsida</taxon>
        <taxon>Asparagales</taxon>
        <taxon>Asparagaceae</taxon>
        <taxon>Asparagoideae</taxon>
        <taxon>Asparagus</taxon>
    </lineage>
</organism>
<accession>A0A5P1ED32</accession>
<dbReference type="SUPFAM" id="SSF48452">
    <property type="entry name" value="TPR-like"/>
    <property type="match status" value="1"/>
</dbReference>
<dbReference type="AlphaFoldDB" id="A0A5P1ED32"/>
<comment type="similarity">
    <text evidence="1">Belongs to the MDM20/NAA25 family.</text>
</comment>
<dbReference type="PANTHER" id="PTHR22767:SF3">
    <property type="entry name" value="N-ALPHA-ACETYLTRANSFERASE 25, NATB AUXILIARY SUBUNIT"/>
    <property type="match status" value="1"/>
</dbReference>
<evidence type="ECO:0000256" key="1">
    <source>
        <dbReference type="ARBA" id="ARBA00006298"/>
    </source>
</evidence>
<dbReference type="Gramene" id="ONK62699">
    <property type="protein sequence ID" value="ONK62699"/>
    <property type="gene ID" value="A4U43_C07F7040"/>
</dbReference>
<dbReference type="Gene3D" id="1.25.40.1040">
    <property type="match status" value="1"/>
</dbReference>
<dbReference type="Pfam" id="PF09797">
    <property type="entry name" value="NatB_MDM20"/>
    <property type="match status" value="1"/>
</dbReference>
<dbReference type="EMBL" id="CM007387">
    <property type="protein sequence ID" value="ONK62699.1"/>
    <property type="molecule type" value="Genomic_DNA"/>
</dbReference>
<evidence type="ECO:0000313" key="3">
    <source>
        <dbReference type="Proteomes" id="UP000243459"/>
    </source>
</evidence>
<protein>
    <submittedName>
        <fullName evidence="2">Uncharacterized protein</fullName>
    </submittedName>
</protein>